<dbReference type="Proteomes" id="UP000236544">
    <property type="component" value="Unassembled WGS sequence"/>
</dbReference>
<feature type="transmembrane region" description="Helical" evidence="10">
    <location>
        <begin position="187"/>
        <end position="214"/>
    </location>
</feature>
<sequence>MKAWHIITSIFPKCLTIFLFIYTGSVTVLGVTVLPTYLTITMIGSGLSMSLYAYFKVIRAGAGSPLDFPELRIENVDAADEGIELPPAFLSRHSVTLKRNGRFRFCRVCAVWKPDRCHHCSACKKCFLKMDHHCPWFASCVGYGNQKYFVQFLIYGTVFSILIFLLSGTELLLWFKNQRYNQEVIKLPLLVVWILSVAISISMLAFTSYTIYLVTKNQTTIEMYEWSNFKAEANIMDEVRGINTFQDKNIFDLGSTSLNWKYVMGESWLEWLLPIPTYSQVRSRHTLDESGLYFKINSDYQKQIFESMDLQERLIRRLTPRSSFEQSSSAGINQLYPSHISS</sequence>
<dbReference type="EMBL" id="LN890549">
    <property type="protein sequence ID" value="CUS24983.1"/>
    <property type="molecule type" value="Genomic_DNA"/>
</dbReference>
<feature type="domain" description="Palmitoyltransferase DHHC" evidence="11">
    <location>
        <begin position="102"/>
        <end position="226"/>
    </location>
</feature>
<feature type="transmembrane region" description="Helical" evidence="10">
    <location>
        <begin position="152"/>
        <end position="175"/>
    </location>
</feature>
<keyword evidence="3 10" id="KW-0812">Transmembrane</keyword>
<feature type="transmembrane region" description="Helical" evidence="10">
    <location>
        <begin position="12"/>
        <end position="31"/>
    </location>
</feature>
<comment type="domain">
    <text evidence="10">The DHHC domain is required for palmitoyltransferase activity.</text>
</comment>
<dbReference type="EC" id="2.3.1.225" evidence="10"/>
<gene>
    <name evidence="12" type="ORF">LAQU0_S23e00408g</name>
</gene>
<keyword evidence="5 10" id="KW-0472">Membrane</keyword>
<evidence type="ECO:0000256" key="7">
    <source>
        <dbReference type="ARBA" id="ARBA00023288"/>
    </source>
</evidence>
<evidence type="ECO:0000256" key="1">
    <source>
        <dbReference type="ARBA" id="ARBA00004141"/>
    </source>
</evidence>
<dbReference type="AlphaFoldDB" id="A0A0P1L4Z0"/>
<keyword evidence="4 10" id="KW-1133">Transmembrane helix</keyword>
<evidence type="ECO:0000256" key="3">
    <source>
        <dbReference type="ARBA" id="ARBA00022692"/>
    </source>
</evidence>
<comment type="similarity">
    <text evidence="10">Belongs to the DHHC palmitoyltransferase family.</text>
</comment>
<dbReference type="OrthoDB" id="302728at2759"/>
<evidence type="ECO:0000313" key="13">
    <source>
        <dbReference type="Proteomes" id="UP000236544"/>
    </source>
</evidence>
<feature type="transmembrane region" description="Helical" evidence="10">
    <location>
        <begin position="37"/>
        <end position="55"/>
    </location>
</feature>
<comment type="catalytic activity">
    <reaction evidence="9 10">
        <text>L-cysteinyl-[protein] + hexadecanoyl-CoA = S-hexadecanoyl-L-cysteinyl-[protein] + CoA</text>
        <dbReference type="Rhea" id="RHEA:36683"/>
        <dbReference type="Rhea" id="RHEA-COMP:10131"/>
        <dbReference type="Rhea" id="RHEA-COMP:11032"/>
        <dbReference type="ChEBI" id="CHEBI:29950"/>
        <dbReference type="ChEBI" id="CHEBI:57287"/>
        <dbReference type="ChEBI" id="CHEBI:57379"/>
        <dbReference type="ChEBI" id="CHEBI:74151"/>
        <dbReference type="EC" id="2.3.1.225"/>
    </reaction>
</comment>
<keyword evidence="13" id="KW-1185">Reference proteome</keyword>
<protein>
    <recommendedName>
        <fullName evidence="10">Palmitoyltransferase</fullName>
        <ecNumber evidence="10">2.3.1.225</ecNumber>
    </recommendedName>
</protein>
<dbReference type="GO" id="GO:0016020">
    <property type="term" value="C:membrane"/>
    <property type="evidence" value="ECO:0007669"/>
    <property type="project" value="UniProtKB-SubCell"/>
</dbReference>
<keyword evidence="7" id="KW-0449">Lipoprotein</keyword>
<evidence type="ECO:0000256" key="4">
    <source>
        <dbReference type="ARBA" id="ARBA00022989"/>
    </source>
</evidence>
<keyword evidence="8 10" id="KW-0012">Acyltransferase</keyword>
<comment type="subcellular location">
    <subcellularLocation>
        <location evidence="1">Membrane</location>
        <topology evidence="1">Multi-pass membrane protein</topology>
    </subcellularLocation>
</comment>
<evidence type="ECO:0000256" key="9">
    <source>
        <dbReference type="ARBA" id="ARBA00048048"/>
    </source>
</evidence>
<evidence type="ECO:0000256" key="8">
    <source>
        <dbReference type="ARBA" id="ARBA00023315"/>
    </source>
</evidence>
<name>A0A0P1L4Z0_9SACH</name>
<keyword evidence="6" id="KW-0564">Palmitate</keyword>
<dbReference type="InterPro" id="IPR001594">
    <property type="entry name" value="Palmitoyltrfase_DHHC"/>
</dbReference>
<dbReference type="InterPro" id="IPR039859">
    <property type="entry name" value="PFA4/ZDH16/20/ERF2-like"/>
</dbReference>
<evidence type="ECO:0000313" key="12">
    <source>
        <dbReference type="EMBL" id="CUS24983.1"/>
    </source>
</evidence>
<evidence type="ECO:0000256" key="5">
    <source>
        <dbReference type="ARBA" id="ARBA00023136"/>
    </source>
</evidence>
<accession>A0A0P1L4Z0</accession>
<keyword evidence="2 10" id="KW-0808">Transferase</keyword>
<dbReference type="Pfam" id="PF01529">
    <property type="entry name" value="DHHC"/>
    <property type="match status" value="1"/>
</dbReference>
<dbReference type="PROSITE" id="PS50216">
    <property type="entry name" value="DHHC"/>
    <property type="match status" value="1"/>
</dbReference>
<evidence type="ECO:0000259" key="11">
    <source>
        <dbReference type="Pfam" id="PF01529"/>
    </source>
</evidence>
<evidence type="ECO:0000256" key="6">
    <source>
        <dbReference type="ARBA" id="ARBA00023139"/>
    </source>
</evidence>
<dbReference type="PANTHER" id="PTHR12246">
    <property type="entry name" value="PALMITOYLTRANSFERASE ZDHHC16"/>
    <property type="match status" value="1"/>
</dbReference>
<evidence type="ECO:0000256" key="2">
    <source>
        <dbReference type="ARBA" id="ARBA00022679"/>
    </source>
</evidence>
<evidence type="ECO:0000256" key="10">
    <source>
        <dbReference type="RuleBase" id="RU079119"/>
    </source>
</evidence>
<dbReference type="GO" id="GO:0019706">
    <property type="term" value="F:protein-cysteine S-palmitoyltransferase activity"/>
    <property type="evidence" value="ECO:0007669"/>
    <property type="project" value="UniProtKB-EC"/>
</dbReference>
<organism evidence="12 13">
    <name type="scientific">Lachancea quebecensis</name>
    <dbReference type="NCBI Taxonomy" id="1654605"/>
    <lineage>
        <taxon>Eukaryota</taxon>
        <taxon>Fungi</taxon>
        <taxon>Dikarya</taxon>
        <taxon>Ascomycota</taxon>
        <taxon>Saccharomycotina</taxon>
        <taxon>Saccharomycetes</taxon>
        <taxon>Saccharomycetales</taxon>
        <taxon>Saccharomycetaceae</taxon>
        <taxon>Lachancea</taxon>
    </lineage>
</organism>
<reference evidence="13" key="1">
    <citation type="submission" date="2015-10" db="EMBL/GenBank/DDBJ databases">
        <authorList>
            <person name="Devillers H."/>
        </authorList>
    </citation>
    <scope>NUCLEOTIDE SEQUENCE [LARGE SCALE GENOMIC DNA]</scope>
</reference>
<proteinExistence type="inferred from homology"/>